<gene>
    <name evidence="4" type="ORF">B0H67DRAFT_516750</name>
</gene>
<dbReference type="InterPro" id="IPR052609">
    <property type="entry name" value="Ribosome_Biogenesis_Reg"/>
</dbReference>
<feature type="region of interest" description="Disordered" evidence="1">
    <location>
        <begin position="116"/>
        <end position="148"/>
    </location>
</feature>
<dbReference type="PANTHER" id="PTHR15682">
    <property type="entry name" value="UNHEALTHY RIBOSOME BIOGENESIS PROTEIN 2 HOMOLOG"/>
    <property type="match status" value="1"/>
</dbReference>
<dbReference type="PANTHER" id="PTHR15682:SF2">
    <property type="entry name" value="UNHEALTHY RIBOSOME BIOGENESIS PROTEIN 2 HOMOLOG"/>
    <property type="match status" value="1"/>
</dbReference>
<evidence type="ECO:0000256" key="1">
    <source>
        <dbReference type="SAM" id="MobiDB-lite"/>
    </source>
</evidence>
<protein>
    <submittedName>
        <fullName evidence="4">Urb2/Npa2 family-domain-containing protein</fullName>
    </submittedName>
</protein>
<evidence type="ECO:0000259" key="3">
    <source>
        <dbReference type="Pfam" id="PF10441"/>
    </source>
</evidence>
<accession>A0AA40DPN1</accession>
<comment type="caution">
    <text evidence="4">The sequence shown here is derived from an EMBL/GenBank/DDBJ whole genome shotgun (WGS) entry which is preliminary data.</text>
</comment>
<feature type="transmembrane region" description="Helical" evidence="2">
    <location>
        <begin position="76"/>
        <end position="94"/>
    </location>
</feature>
<dbReference type="GO" id="GO:0005730">
    <property type="term" value="C:nucleolus"/>
    <property type="evidence" value="ECO:0007669"/>
    <property type="project" value="TreeGrafter"/>
</dbReference>
<keyword evidence="5" id="KW-1185">Reference proteome</keyword>
<dbReference type="Pfam" id="PF10441">
    <property type="entry name" value="Urb2"/>
    <property type="match status" value="1"/>
</dbReference>
<dbReference type="EMBL" id="JAUKUA010000005">
    <property type="protein sequence ID" value="KAK0710990.1"/>
    <property type="molecule type" value="Genomic_DNA"/>
</dbReference>
<dbReference type="GO" id="GO:0042254">
    <property type="term" value="P:ribosome biogenesis"/>
    <property type="evidence" value="ECO:0007669"/>
    <property type="project" value="TreeGrafter"/>
</dbReference>
<evidence type="ECO:0000313" key="5">
    <source>
        <dbReference type="Proteomes" id="UP001172102"/>
    </source>
</evidence>
<name>A0AA40DPN1_9PEZI</name>
<evidence type="ECO:0000313" key="4">
    <source>
        <dbReference type="EMBL" id="KAK0710990.1"/>
    </source>
</evidence>
<feature type="compositionally biased region" description="Polar residues" evidence="1">
    <location>
        <begin position="1267"/>
        <end position="1276"/>
    </location>
</feature>
<keyword evidence="2" id="KW-0472">Membrane</keyword>
<reference evidence="4" key="1">
    <citation type="submission" date="2023-06" db="EMBL/GenBank/DDBJ databases">
        <title>Genome-scale phylogeny and comparative genomics of the fungal order Sordariales.</title>
        <authorList>
            <consortium name="Lawrence Berkeley National Laboratory"/>
            <person name="Hensen N."/>
            <person name="Bonometti L."/>
            <person name="Westerberg I."/>
            <person name="Brannstrom I.O."/>
            <person name="Guillou S."/>
            <person name="Cros-Aarteil S."/>
            <person name="Calhoun S."/>
            <person name="Haridas S."/>
            <person name="Kuo A."/>
            <person name="Mondo S."/>
            <person name="Pangilinan J."/>
            <person name="Riley R."/>
            <person name="Labutti K."/>
            <person name="Andreopoulos B."/>
            <person name="Lipzen A."/>
            <person name="Chen C."/>
            <person name="Yanf M."/>
            <person name="Daum C."/>
            <person name="Ng V."/>
            <person name="Clum A."/>
            <person name="Steindorff A."/>
            <person name="Ohm R."/>
            <person name="Martin F."/>
            <person name="Silar P."/>
            <person name="Natvig D."/>
            <person name="Lalanne C."/>
            <person name="Gautier V."/>
            <person name="Ament-Velasquez S.L."/>
            <person name="Kruys A."/>
            <person name="Hutchinson M.I."/>
            <person name="Powell A.J."/>
            <person name="Barry K."/>
            <person name="Miller A.N."/>
            <person name="Grigoriev I.V."/>
            <person name="Debuchy R."/>
            <person name="Gladieux P."/>
            <person name="Thoren M.H."/>
            <person name="Johannesson H."/>
        </authorList>
    </citation>
    <scope>NUCLEOTIDE SEQUENCE</scope>
    <source>
        <strain evidence="4">SMH4607-1</strain>
    </source>
</reference>
<keyword evidence="2" id="KW-0812">Transmembrane</keyword>
<keyword evidence="2" id="KW-1133">Transmembrane helix</keyword>
<organism evidence="4 5">
    <name type="scientific">Lasiosphaeris hirsuta</name>
    <dbReference type="NCBI Taxonomy" id="260670"/>
    <lineage>
        <taxon>Eukaryota</taxon>
        <taxon>Fungi</taxon>
        <taxon>Dikarya</taxon>
        <taxon>Ascomycota</taxon>
        <taxon>Pezizomycotina</taxon>
        <taxon>Sordariomycetes</taxon>
        <taxon>Sordariomycetidae</taxon>
        <taxon>Sordariales</taxon>
        <taxon>Lasiosphaeriaceae</taxon>
        <taxon>Lasiosphaeris</taxon>
    </lineage>
</organism>
<proteinExistence type="predicted"/>
<dbReference type="Proteomes" id="UP001172102">
    <property type="component" value="Unassembled WGS sequence"/>
</dbReference>
<dbReference type="InterPro" id="IPR018849">
    <property type="entry name" value="Urb2/Npa2_C"/>
</dbReference>
<feature type="domain" description="Nucleolar 27S pre-rRNA processing Urb2/Npa2 C-terminal" evidence="3">
    <location>
        <begin position="1179"/>
        <end position="1403"/>
    </location>
</feature>
<sequence length="1404" mass="155881">MGNETTTEEAALVRAVRALEQGDIETTPDKLERVWHALSRQPDATFHAAEEILVRWLLKNMTGTKDNFERVRRYPLAWNILGVVFSYIPLFSLAKSLADRRFVAVLQQTLKEISEPKAAARTDGPDSDVEMGNAAPPTPSPTSRKRKRSASATFVLSAQRKVEGCLQSAEAVFDAIRILLSRCNLKLLDGTPNHRMGAEHIKSLFSTSTVESKDFLVPFLAICNLAVDRPEKDSFNEQSSWISSFVALWDLHLQSASDGTDVTFHLGSPSLNLLGKLTGIPRPRPVSVDTVVQERWIRDLRRFVARNIIIPSKTAFLNSRSTDIIETATEIMQHSAAATFPVLFDLFTNSLRIFSEKASRKDYEAWLQALFDSILDKLPKIDAGRAQTAIRAVMELAAAGGVPLSTSSLLAICKRYGLASNQTDWELLLSVVKLNPDVFLISKEGQALLDQILQLTQKPDASSLQDLSHASRFIVILADGYAKGRDLSSFIKIWLKYLAATEPSNDPEILWGQKGLADAVAGLIKQSLNTDQLLDILNWLSEQTGQPESMARIRILGAISAGISSEELVNAANMKVFDGMFAKKFSRKELPVALSIARWGAAEKSLLRGTAEESSQIWTQVKSDVGHVLRKSSVNKEETLAAFKCCTAAWIANHPGGAYEDEAATLICSFINRLEEESESKLSSGNAKMVTKETYMSWIISPTSRLISLLVERQGAIPKFLLTFIIPQDLESGAESQPTLAASSAILDNENSGGNPLIMTKLVDTVISLIQPFKGAKSSKATPSTKAAVQFLINVPVEVLNRNQREACMKRLISQLPKKGKYDDNGLEYWRYVLSLMVKLMGSSTFYEDMSFSHLETIGLCILKLRWPVEHSNFSNFVLEPDRPLKDDHPRDYIREREDLKQVGELATLTLRQMTAGSLEDREKTYIASAASHLLANTLLLPNSCLWVTLTRALISAVQDAPDRKKLEDGGVDLQELKRCMLNLAEFGLEAHLWHGAGVVPILASLDAVNILEEQTIREILPPFVPKLQEASVWLLDNGSHAAGWEINMFLANHFINTIVSPLKIKLPAQEPTEGDGADQTQISSAITKVEIAEFVDVVVRSADEDTKLRHLKELLAEEESEERDTPSRFLIISRLLQHIKGTRSTPVASTIGFDLAQAHSILCSRLLQSKRLALFAPAVKAVHLILDQKAGCMTQWNIELTLSTVATICSETSPVAASPEAYKWLCRLVETVIKRHRIRLDGHFHILVTTLQALLRRLLSRPQDAWSNDVGSTAKSGDKAESRDQPQTRAKFFSRLMTLVCEPTDASVSRSQAVNSLDSEKDKARRYAGQYMYLVVMQYIKLQLEQAVPHEVSKALETGMNSALDITSQDMVKLMNDAMDPSGRVIFKELYKQYHKFGKWSGV</sequence>
<feature type="region of interest" description="Disordered" evidence="1">
    <location>
        <begin position="1267"/>
        <end position="1287"/>
    </location>
</feature>
<evidence type="ECO:0000256" key="2">
    <source>
        <dbReference type="SAM" id="Phobius"/>
    </source>
</evidence>
<feature type="compositionally biased region" description="Basic and acidic residues" evidence="1">
    <location>
        <begin position="1277"/>
        <end position="1287"/>
    </location>
</feature>